<feature type="region of interest" description="Disordered" evidence="1">
    <location>
        <begin position="81"/>
        <end position="100"/>
    </location>
</feature>
<dbReference type="EMBL" id="CAJNNV010024517">
    <property type="protein sequence ID" value="CAE8610079.1"/>
    <property type="molecule type" value="Genomic_DNA"/>
</dbReference>
<feature type="compositionally biased region" description="Basic and acidic residues" evidence="1">
    <location>
        <begin position="1"/>
        <end position="11"/>
    </location>
</feature>
<sequence length="207" mass="22271">MKLKKPKEVKPKKGKASNATSADDSAKAEEPAVPGTVEEVEKELAELREKKIAAVENEDFDAAHVLKQREQALVKQLAKLKEDGEAAEKPDSSEKPAAKCERYPAVASEGLLAAEPFCTESFGRLGPAALRLLHAARQRAAEREPNLRGWAGIACFNRWLALLSCELQRAMFDASQAMWGATGRLAAVLPEGLPLIATALPFAAAVT</sequence>
<dbReference type="AlphaFoldDB" id="A0A813FE20"/>
<evidence type="ECO:0000313" key="3">
    <source>
        <dbReference type="Proteomes" id="UP000654075"/>
    </source>
</evidence>
<evidence type="ECO:0000313" key="2">
    <source>
        <dbReference type="EMBL" id="CAE8610079.1"/>
    </source>
</evidence>
<evidence type="ECO:0000256" key="1">
    <source>
        <dbReference type="SAM" id="MobiDB-lite"/>
    </source>
</evidence>
<reference evidence="2" key="1">
    <citation type="submission" date="2021-02" db="EMBL/GenBank/DDBJ databases">
        <authorList>
            <person name="Dougan E. K."/>
            <person name="Rhodes N."/>
            <person name="Thang M."/>
            <person name="Chan C."/>
        </authorList>
    </citation>
    <scope>NUCLEOTIDE SEQUENCE</scope>
</reference>
<dbReference type="Proteomes" id="UP000654075">
    <property type="component" value="Unassembled WGS sequence"/>
</dbReference>
<organism evidence="2 3">
    <name type="scientific">Polarella glacialis</name>
    <name type="common">Dinoflagellate</name>
    <dbReference type="NCBI Taxonomy" id="89957"/>
    <lineage>
        <taxon>Eukaryota</taxon>
        <taxon>Sar</taxon>
        <taxon>Alveolata</taxon>
        <taxon>Dinophyceae</taxon>
        <taxon>Suessiales</taxon>
        <taxon>Suessiaceae</taxon>
        <taxon>Polarella</taxon>
    </lineage>
</organism>
<dbReference type="Gene3D" id="4.10.860.10">
    <property type="entry name" value="UVR domain"/>
    <property type="match status" value="1"/>
</dbReference>
<accession>A0A813FE20</accession>
<proteinExistence type="predicted"/>
<name>A0A813FE20_POLGL</name>
<gene>
    <name evidence="2" type="ORF">PGLA1383_LOCUS27906</name>
</gene>
<protein>
    <recommendedName>
        <fullName evidence="4">UVR domain-containing protein</fullName>
    </recommendedName>
</protein>
<keyword evidence="3" id="KW-1185">Reference proteome</keyword>
<comment type="caution">
    <text evidence="2">The sequence shown here is derived from an EMBL/GenBank/DDBJ whole genome shotgun (WGS) entry which is preliminary data.</text>
</comment>
<feature type="region of interest" description="Disordered" evidence="1">
    <location>
        <begin position="1"/>
        <end position="37"/>
    </location>
</feature>
<evidence type="ECO:0008006" key="4">
    <source>
        <dbReference type="Google" id="ProtNLM"/>
    </source>
</evidence>